<sequence length="90" mass="10286">TWFQQQVYFSKRVFFSSTVGSEDYGCDTGAIVRCNLLGSTPSKPCCLWHPLFSSLFLKTHSISISACWDFFNFPLNDTQSTFLIFLLKVL</sequence>
<dbReference type="Proteomes" id="UP001439008">
    <property type="component" value="Unassembled WGS sequence"/>
</dbReference>
<comment type="caution">
    <text evidence="1">The sequence shown here is derived from an EMBL/GenBank/DDBJ whole genome shotgun (WGS) entry which is preliminary data.</text>
</comment>
<protein>
    <submittedName>
        <fullName evidence="1">Uncharacterized protein</fullName>
    </submittedName>
</protein>
<evidence type="ECO:0000313" key="1">
    <source>
        <dbReference type="EMBL" id="MES1921566.1"/>
    </source>
</evidence>
<organism evidence="1 2">
    <name type="scientific">Bonamia ostreae</name>
    <dbReference type="NCBI Taxonomy" id="126728"/>
    <lineage>
        <taxon>Eukaryota</taxon>
        <taxon>Sar</taxon>
        <taxon>Rhizaria</taxon>
        <taxon>Endomyxa</taxon>
        <taxon>Ascetosporea</taxon>
        <taxon>Haplosporida</taxon>
        <taxon>Bonamia</taxon>
    </lineage>
</organism>
<accession>A0ABV2AQ33</accession>
<dbReference type="EMBL" id="JBDODL010001490">
    <property type="protein sequence ID" value="MES1921566.1"/>
    <property type="molecule type" value="Genomic_DNA"/>
</dbReference>
<gene>
    <name evidence="1" type="ORF">MHBO_003099</name>
</gene>
<keyword evidence="2" id="KW-1185">Reference proteome</keyword>
<name>A0ABV2AQ33_9EUKA</name>
<reference evidence="1 2" key="1">
    <citation type="journal article" date="2024" name="BMC Biol.">
        <title>Comparative genomics of Ascetosporea gives new insight into the evolutionary basis for animal parasitism in Rhizaria.</title>
        <authorList>
            <person name="Hiltunen Thoren M."/>
            <person name="Onut-Brannstrom I."/>
            <person name="Alfjorden A."/>
            <person name="Peckova H."/>
            <person name="Swords F."/>
            <person name="Hooper C."/>
            <person name="Holzer A.S."/>
            <person name="Bass D."/>
            <person name="Burki F."/>
        </authorList>
    </citation>
    <scope>NUCLEOTIDE SEQUENCE [LARGE SCALE GENOMIC DNA]</scope>
    <source>
        <strain evidence="1">20-A016</strain>
    </source>
</reference>
<feature type="non-terminal residue" evidence="1">
    <location>
        <position position="1"/>
    </location>
</feature>
<proteinExistence type="predicted"/>
<evidence type="ECO:0000313" key="2">
    <source>
        <dbReference type="Proteomes" id="UP001439008"/>
    </source>
</evidence>